<comment type="catalytic activity">
    <reaction evidence="11">
        <text>fluoride(in) = fluoride(out)</text>
        <dbReference type="Rhea" id="RHEA:76159"/>
        <dbReference type="ChEBI" id="CHEBI:17051"/>
    </reaction>
    <physiologicalReaction direction="left-to-right" evidence="11">
        <dbReference type="Rhea" id="RHEA:76160"/>
    </physiologicalReaction>
</comment>
<evidence type="ECO:0000256" key="1">
    <source>
        <dbReference type="ARBA" id="ARBA00004651"/>
    </source>
</evidence>
<keyword evidence="8 12" id="KW-0472">Membrane</keyword>
<dbReference type="HAMAP" id="MF_00454">
    <property type="entry name" value="FluC"/>
    <property type="match status" value="1"/>
</dbReference>
<accession>A0A0E9MS12</accession>
<keyword evidence="14" id="KW-1185">Reference proteome</keyword>
<feature type="transmembrane region" description="Helical" evidence="12">
    <location>
        <begin position="60"/>
        <end position="78"/>
    </location>
</feature>
<comment type="activity regulation">
    <text evidence="12">Na(+) is not transported, but it plays an essential structural role and its presence is essential for fluoride channel function.</text>
</comment>
<dbReference type="GO" id="GO:0062054">
    <property type="term" value="F:fluoride channel activity"/>
    <property type="evidence" value="ECO:0007669"/>
    <property type="project" value="UniProtKB-UniRule"/>
</dbReference>
<evidence type="ECO:0000256" key="2">
    <source>
        <dbReference type="ARBA" id="ARBA00022475"/>
    </source>
</evidence>
<evidence type="ECO:0000256" key="12">
    <source>
        <dbReference type="HAMAP-Rule" id="MF_00454"/>
    </source>
</evidence>
<dbReference type="NCBIfam" id="TIGR00494">
    <property type="entry name" value="crcB"/>
    <property type="match status" value="1"/>
</dbReference>
<keyword evidence="2 12" id="KW-1003">Cell membrane</keyword>
<comment type="subcellular location">
    <subcellularLocation>
        <location evidence="1 12">Cell membrane</location>
        <topology evidence="1 12">Multi-pass membrane protein</topology>
    </subcellularLocation>
</comment>
<keyword evidence="7 12" id="KW-0406">Ion transport</keyword>
<gene>
    <name evidence="12 13" type="primary">crcB</name>
    <name evidence="12" type="synonym">fluC</name>
    <name evidence="13" type="ORF">SCH01S_39_01900</name>
</gene>
<evidence type="ECO:0000256" key="10">
    <source>
        <dbReference type="ARBA" id="ARBA00035120"/>
    </source>
</evidence>
<organism evidence="13 14">
    <name type="scientific">Sphingomonas changbaiensis NBRC 104936</name>
    <dbReference type="NCBI Taxonomy" id="1219043"/>
    <lineage>
        <taxon>Bacteria</taxon>
        <taxon>Pseudomonadati</taxon>
        <taxon>Pseudomonadota</taxon>
        <taxon>Alphaproteobacteria</taxon>
        <taxon>Sphingomonadales</taxon>
        <taxon>Sphingomonadaceae</taxon>
        <taxon>Sphingomonas</taxon>
    </lineage>
</organism>
<evidence type="ECO:0000256" key="11">
    <source>
        <dbReference type="ARBA" id="ARBA00035585"/>
    </source>
</evidence>
<dbReference type="OrthoDB" id="9806299at2"/>
<dbReference type="GO" id="GO:0140114">
    <property type="term" value="P:cellular detoxification of fluoride"/>
    <property type="evidence" value="ECO:0007669"/>
    <property type="project" value="UniProtKB-UniRule"/>
</dbReference>
<keyword evidence="12" id="KW-0813">Transport</keyword>
<dbReference type="AlphaFoldDB" id="A0A0E9MS12"/>
<keyword evidence="3" id="KW-0997">Cell inner membrane</keyword>
<dbReference type="PANTHER" id="PTHR28259:SF1">
    <property type="entry name" value="FLUORIDE EXPORT PROTEIN 1-RELATED"/>
    <property type="match status" value="1"/>
</dbReference>
<evidence type="ECO:0000256" key="7">
    <source>
        <dbReference type="ARBA" id="ARBA00023065"/>
    </source>
</evidence>
<evidence type="ECO:0000313" key="13">
    <source>
        <dbReference type="EMBL" id="GAO39905.1"/>
    </source>
</evidence>
<keyword evidence="4 12" id="KW-0812">Transmembrane</keyword>
<evidence type="ECO:0000256" key="9">
    <source>
        <dbReference type="ARBA" id="ARBA00023303"/>
    </source>
</evidence>
<keyword evidence="9 12" id="KW-0407">Ion channel</keyword>
<comment type="caution">
    <text evidence="13">The sequence shown here is derived from an EMBL/GenBank/DDBJ whole genome shotgun (WGS) entry which is preliminary data.</text>
</comment>
<keyword evidence="6 12" id="KW-0915">Sodium</keyword>
<dbReference type="Proteomes" id="UP000033202">
    <property type="component" value="Unassembled WGS sequence"/>
</dbReference>
<evidence type="ECO:0000256" key="4">
    <source>
        <dbReference type="ARBA" id="ARBA00022692"/>
    </source>
</evidence>
<feature type="binding site" evidence="12">
    <location>
        <position position="71"/>
    </location>
    <ligand>
        <name>Na(+)</name>
        <dbReference type="ChEBI" id="CHEBI:29101"/>
        <note>structural</note>
    </ligand>
</feature>
<sequence length="118" mass="12173">MLGGAIGAALRFHLGGVTIRAFGPYFPWGTLIANVLGGLLMGLLAGTLARVGSHNEPWRLFLAVGLLGGFTTFSAFTLETFGMIERGQYVMAASYILISVAGALAGLAAGILFLRAAA</sequence>
<evidence type="ECO:0000256" key="5">
    <source>
        <dbReference type="ARBA" id="ARBA00022989"/>
    </source>
</evidence>
<feature type="binding site" evidence="12">
    <location>
        <position position="68"/>
    </location>
    <ligand>
        <name>Na(+)</name>
        <dbReference type="ChEBI" id="CHEBI:29101"/>
        <note>structural</note>
    </ligand>
</feature>
<evidence type="ECO:0000313" key="14">
    <source>
        <dbReference type="Proteomes" id="UP000033202"/>
    </source>
</evidence>
<dbReference type="EMBL" id="BBWU01000039">
    <property type="protein sequence ID" value="GAO39905.1"/>
    <property type="molecule type" value="Genomic_DNA"/>
</dbReference>
<evidence type="ECO:0000256" key="8">
    <source>
        <dbReference type="ARBA" id="ARBA00023136"/>
    </source>
</evidence>
<evidence type="ECO:0000256" key="3">
    <source>
        <dbReference type="ARBA" id="ARBA00022519"/>
    </source>
</evidence>
<dbReference type="Pfam" id="PF02537">
    <property type="entry name" value="CRCB"/>
    <property type="match status" value="1"/>
</dbReference>
<evidence type="ECO:0000256" key="6">
    <source>
        <dbReference type="ARBA" id="ARBA00023053"/>
    </source>
</evidence>
<dbReference type="STRING" id="1219043.SCH01S_39_01900"/>
<dbReference type="GO" id="GO:0005886">
    <property type="term" value="C:plasma membrane"/>
    <property type="evidence" value="ECO:0007669"/>
    <property type="project" value="UniProtKB-SubCell"/>
</dbReference>
<dbReference type="GO" id="GO:0046872">
    <property type="term" value="F:metal ion binding"/>
    <property type="evidence" value="ECO:0007669"/>
    <property type="project" value="UniProtKB-KW"/>
</dbReference>
<protein>
    <recommendedName>
        <fullName evidence="12">Fluoride-specific ion channel FluC</fullName>
    </recommendedName>
</protein>
<dbReference type="InterPro" id="IPR003691">
    <property type="entry name" value="FluC"/>
</dbReference>
<comment type="function">
    <text evidence="12">Fluoride-specific ion channel. Important for reducing fluoride concentration in the cell, thus reducing its toxicity.</text>
</comment>
<proteinExistence type="inferred from homology"/>
<dbReference type="PANTHER" id="PTHR28259">
    <property type="entry name" value="FLUORIDE EXPORT PROTEIN 1-RELATED"/>
    <property type="match status" value="1"/>
</dbReference>
<feature type="transmembrane region" description="Helical" evidence="12">
    <location>
        <begin position="90"/>
        <end position="114"/>
    </location>
</feature>
<feature type="transmembrane region" description="Helical" evidence="12">
    <location>
        <begin position="25"/>
        <end position="48"/>
    </location>
</feature>
<comment type="similarity">
    <text evidence="10 12">Belongs to the fluoride channel Fluc/FEX (TC 1.A.43) family.</text>
</comment>
<name>A0A0E9MS12_9SPHN</name>
<keyword evidence="5 12" id="KW-1133">Transmembrane helix</keyword>
<reference evidence="13 14" key="1">
    <citation type="submission" date="2015-04" db="EMBL/GenBank/DDBJ databases">
        <title>Whole genome shotgun sequence of Sphingomonas changbaiensis NBRC 104936.</title>
        <authorList>
            <person name="Katano-Makiyama Y."/>
            <person name="Hosoyama A."/>
            <person name="Hashimoto M."/>
            <person name="Noguchi M."/>
            <person name="Tsuchikane K."/>
            <person name="Ohji S."/>
            <person name="Yamazoe A."/>
            <person name="Ichikawa N."/>
            <person name="Kimura A."/>
            <person name="Fujita N."/>
        </authorList>
    </citation>
    <scope>NUCLEOTIDE SEQUENCE [LARGE SCALE GENOMIC DNA]</scope>
    <source>
        <strain evidence="13 14">NBRC 104936</strain>
    </source>
</reference>
<keyword evidence="12" id="KW-0479">Metal-binding</keyword>